<dbReference type="Gramene" id="Os07t0696000-01">
    <property type="protein sequence ID" value="Os07t0696000-01"/>
    <property type="gene ID" value="Os07g0696000"/>
</dbReference>
<dbReference type="AlphaFoldDB" id="A0A0P0XAS8"/>
<reference evidence="3" key="1">
    <citation type="journal article" date="2005" name="Nature">
        <title>The map-based sequence of the rice genome.</title>
        <authorList>
            <consortium name="International rice genome sequencing project (IRGSP)"/>
            <person name="Matsumoto T."/>
            <person name="Wu J."/>
            <person name="Kanamori H."/>
            <person name="Katayose Y."/>
            <person name="Fujisawa M."/>
            <person name="Namiki N."/>
            <person name="Mizuno H."/>
            <person name="Yamamoto K."/>
            <person name="Antonio B.A."/>
            <person name="Baba T."/>
            <person name="Sakata K."/>
            <person name="Nagamura Y."/>
            <person name="Aoki H."/>
            <person name="Arikawa K."/>
            <person name="Arita K."/>
            <person name="Bito T."/>
            <person name="Chiden Y."/>
            <person name="Fujitsuka N."/>
            <person name="Fukunaka R."/>
            <person name="Hamada M."/>
            <person name="Harada C."/>
            <person name="Hayashi A."/>
            <person name="Hijishita S."/>
            <person name="Honda M."/>
            <person name="Hosokawa S."/>
            <person name="Ichikawa Y."/>
            <person name="Idonuma A."/>
            <person name="Iijima M."/>
            <person name="Ikeda M."/>
            <person name="Ikeno M."/>
            <person name="Ito K."/>
            <person name="Ito S."/>
            <person name="Ito T."/>
            <person name="Ito Y."/>
            <person name="Ito Y."/>
            <person name="Iwabuchi A."/>
            <person name="Kamiya K."/>
            <person name="Karasawa W."/>
            <person name="Kurita K."/>
            <person name="Katagiri S."/>
            <person name="Kikuta A."/>
            <person name="Kobayashi H."/>
            <person name="Kobayashi N."/>
            <person name="Machita K."/>
            <person name="Maehara T."/>
            <person name="Masukawa M."/>
            <person name="Mizubayashi T."/>
            <person name="Mukai Y."/>
            <person name="Nagasaki H."/>
            <person name="Nagata Y."/>
            <person name="Naito S."/>
            <person name="Nakashima M."/>
            <person name="Nakama Y."/>
            <person name="Nakamichi Y."/>
            <person name="Nakamura M."/>
            <person name="Meguro A."/>
            <person name="Negishi M."/>
            <person name="Ohta I."/>
            <person name="Ohta T."/>
            <person name="Okamoto M."/>
            <person name="Ono N."/>
            <person name="Saji S."/>
            <person name="Sakaguchi M."/>
            <person name="Sakai K."/>
            <person name="Shibata M."/>
            <person name="Shimokawa T."/>
            <person name="Song J."/>
            <person name="Takazaki Y."/>
            <person name="Terasawa K."/>
            <person name="Tsugane M."/>
            <person name="Tsuji K."/>
            <person name="Ueda S."/>
            <person name="Waki K."/>
            <person name="Yamagata H."/>
            <person name="Yamamoto M."/>
            <person name="Yamamoto S."/>
            <person name="Yamane H."/>
            <person name="Yoshiki S."/>
            <person name="Yoshihara R."/>
            <person name="Yukawa K."/>
            <person name="Zhong H."/>
            <person name="Yano M."/>
            <person name="Yuan Q."/>
            <person name="Ouyang S."/>
            <person name="Liu J."/>
            <person name="Jones K.M."/>
            <person name="Gansberger K."/>
            <person name="Moffat K."/>
            <person name="Hill J."/>
            <person name="Bera J."/>
            <person name="Fadrosh D."/>
            <person name="Jin S."/>
            <person name="Johri S."/>
            <person name="Kim M."/>
            <person name="Overton L."/>
            <person name="Reardon M."/>
            <person name="Tsitrin T."/>
            <person name="Vuong H."/>
            <person name="Weaver B."/>
            <person name="Ciecko A."/>
            <person name="Tallon L."/>
            <person name="Jackson J."/>
            <person name="Pai G."/>
            <person name="Aken S.V."/>
            <person name="Utterback T."/>
            <person name="Reidmuller S."/>
            <person name="Feldblyum T."/>
            <person name="Hsiao J."/>
            <person name="Zismann V."/>
            <person name="Iobst S."/>
            <person name="de Vazeille A.R."/>
            <person name="Buell C.R."/>
            <person name="Ying K."/>
            <person name="Li Y."/>
            <person name="Lu T."/>
            <person name="Huang Y."/>
            <person name="Zhao Q."/>
            <person name="Feng Q."/>
            <person name="Zhang L."/>
            <person name="Zhu J."/>
            <person name="Weng Q."/>
            <person name="Mu J."/>
            <person name="Lu Y."/>
            <person name="Fan D."/>
            <person name="Liu Y."/>
            <person name="Guan J."/>
            <person name="Zhang Y."/>
            <person name="Yu S."/>
            <person name="Liu X."/>
            <person name="Zhang Y."/>
            <person name="Hong G."/>
            <person name="Han B."/>
            <person name="Choisne N."/>
            <person name="Demange N."/>
            <person name="Orjeda G."/>
            <person name="Samain S."/>
            <person name="Cattolico L."/>
            <person name="Pelletier E."/>
            <person name="Couloux A."/>
            <person name="Segurens B."/>
            <person name="Wincker P."/>
            <person name="D'Hont A."/>
            <person name="Scarpelli C."/>
            <person name="Weissenbach J."/>
            <person name="Salanoubat M."/>
            <person name="Quetier F."/>
            <person name="Yu Y."/>
            <person name="Kim H.R."/>
            <person name="Rambo T."/>
            <person name="Currie J."/>
            <person name="Collura K."/>
            <person name="Luo M."/>
            <person name="Yang T."/>
            <person name="Ammiraju J.S.S."/>
            <person name="Engler F."/>
            <person name="Soderlund C."/>
            <person name="Wing R.A."/>
            <person name="Palmer L.E."/>
            <person name="de la Bastide M."/>
            <person name="Spiegel L."/>
            <person name="Nascimento L."/>
            <person name="Zutavern T."/>
            <person name="O'Shaughnessy A."/>
            <person name="Dike S."/>
            <person name="Dedhia N."/>
            <person name="Preston R."/>
            <person name="Balija V."/>
            <person name="McCombie W.R."/>
            <person name="Chow T."/>
            <person name="Chen H."/>
            <person name="Chung M."/>
            <person name="Chen C."/>
            <person name="Shaw J."/>
            <person name="Wu H."/>
            <person name="Hsiao K."/>
            <person name="Chao Y."/>
            <person name="Chu M."/>
            <person name="Cheng C."/>
            <person name="Hour A."/>
            <person name="Lee P."/>
            <person name="Lin S."/>
            <person name="Lin Y."/>
            <person name="Liou J."/>
            <person name="Liu S."/>
            <person name="Hsing Y."/>
            <person name="Raghuvanshi S."/>
            <person name="Mohanty A."/>
            <person name="Bharti A.K."/>
            <person name="Gaur A."/>
            <person name="Gupta V."/>
            <person name="Kumar D."/>
            <person name="Ravi V."/>
            <person name="Vij S."/>
            <person name="Kapur A."/>
            <person name="Khurana P."/>
            <person name="Khurana P."/>
            <person name="Khurana J.P."/>
            <person name="Tyagi A.K."/>
            <person name="Gaikwad K."/>
            <person name="Singh A."/>
            <person name="Dalal V."/>
            <person name="Srivastava S."/>
            <person name="Dixit A."/>
            <person name="Pal A.K."/>
            <person name="Ghazi I.A."/>
            <person name="Yadav M."/>
            <person name="Pandit A."/>
            <person name="Bhargava A."/>
            <person name="Sureshbabu K."/>
            <person name="Batra K."/>
            <person name="Sharma T.R."/>
            <person name="Mohapatra T."/>
            <person name="Singh N.K."/>
            <person name="Messing J."/>
            <person name="Nelson A.B."/>
            <person name="Fuks G."/>
            <person name="Kavchok S."/>
            <person name="Keizer G."/>
            <person name="Linton E."/>
            <person name="Llaca V."/>
            <person name="Song R."/>
            <person name="Tanyolac B."/>
            <person name="Young S."/>
            <person name="Ho-Il K."/>
            <person name="Hahn J.H."/>
            <person name="Sangsakoo G."/>
            <person name="Vanavichit A."/>
            <person name="de Mattos Luiz.A.T."/>
            <person name="Zimmer P.D."/>
            <person name="Malone G."/>
            <person name="Dellagostin O."/>
            <person name="de Oliveira A.C."/>
            <person name="Bevan M."/>
            <person name="Bancroft I."/>
            <person name="Minx P."/>
            <person name="Cordum H."/>
            <person name="Wilson R."/>
            <person name="Cheng Z."/>
            <person name="Jin W."/>
            <person name="Jiang J."/>
            <person name="Leong S.A."/>
            <person name="Iwama H."/>
            <person name="Gojobori T."/>
            <person name="Itoh T."/>
            <person name="Niimura Y."/>
            <person name="Fujii Y."/>
            <person name="Habara T."/>
            <person name="Sakai H."/>
            <person name="Sato Y."/>
            <person name="Wilson G."/>
            <person name="Kumar K."/>
            <person name="McCouch S."/>
            <person name="Juretic N."/>
            <person name="Hoen D."/>
            <person name="Wright S."/>
            <person name="Bruskiewich R."/>
            <person name="Bureau T."/>
            <person name="Miyao A."/>
            <person name="Hirochika H."/>
            <person name="Nishikawa T."/>
            <person name="Kadowaki K."/>
            <person name="Sugiura M."/>
            <person name="Burr B."/>
            <person name="Sasaki T."/>
        </authorList>
    </citation>
    <scope>NUCLEOTIDE SEQUENCE [LARGE SCALE GENOMIC DNA]</scope>
    <source>
        <strain evidence="3">cv. Nipponbare</strain>
    </source>
</reference>
<name>A0A0P0XAS8_ORYSJ</name>
<proteinExistence type="predicted"/>
<dbReference type="Proteomes" id="UP000059680">
    <property type="component" value="Chromosome 7"/>
</dbReference>
<sequence length="46" mass="4638">MHGQQLASQTTIGSSQTAGGPVRPALALAALDRQAKAHIPAHQPPG</sequence>
<dbReference type="PaxDb" id="39947-A0A0P0XAS8"/>
<organism evidence="2 3">
    <name type="scientific">Oryza sativa subsp. japonica</name>
    <name type="common">Rice</name>
    <dbReference type="NCBI Taxonomy" id="39947"/>
    <lineage>
        <taxon>Eukaryota</taxon>
        <taxon>Viridiplantae</taxon>
        <taxon>Streptophyta</taxon>
        <taxon>Embryophyta</taxon>
        <taxon>Tracheophyta</taxon>
        <taxon>Spermatophyta</taxon>
        <taxon>Magnoliopsida</taxon>
        <taxon>Liliopsida</taxon>
        <taxon>Poales</taxon>
        <taxon>Poaceae</taxon>
        <taxon>BOP clade</taxon>
        <taxon>Oryzoideae</taxon>
        <taxon>Oryzeae</taxon>
        <taxon>Oryzinae</taxon>
        <taxon>Oryza</taxon>
        <taxon>Oryza sativa</taxon>
    </lineage>
</organism>
<dbReference type="InParanoid" id="A0A0P0XAS8"/>
<dbReference type="EMBL" id="AP014963">
    <property type="protein sequence ID" value="BAT03388.1"/>
    <property type="molecule type" value="Genomic_DNA"/>
</dbReference>
<feature type="region of interest" description="Disordered" evidence="1">
    <location>
        <begin position="1"/>
        <end position="26"/>
    </location>
</feature>
<reference evidence="2 3" key="2">
    <citation type="journal article" date="2013" name="Plant Cell Physiol.">
        <title>Rice Annotation Project Database (RAP-DB): an integrative and interactive database for rice genomics.</title>
        <authorList>
            <person name="Sakai H."/>
            <person name="Lee S.S."/>
            <person name="Tanaka T."/>
            <person name="Numa H."/>
            <person name="Kim J."/>
            <person name="Kawahara Y."/>
            <person name="Wakimoto H."/>
            <person name="Yang C.C."/>
            <person name="Iwamoto M."/>
            <person name="Abe T."/>
            <person name="Yamada Y."/>
            <person name="Muto A."/>
            <person name="Inokuchi H."/>
            <person name="Ikemura T."/>
            <person name="Matsumoto T."/>
            <person name="Sasaki T."/>
            <person name="Itoh T."/>
        </authorList>
    </citation>
    <scope>NUCLEOTIDE SEQUENCE [LARGE SCALE GENOMIC DNA]</scope>
    <source>
        <strain evidence="3">cv. Nipponbare</strain>
    </source>
</reference>
<accession>A0A0P0XAS8</accession>
<evidence type="ECO:0000313" key="3">
    <source>
        <dbReference type="Proteomes" id="UP000059680"/>
    </source>
</evidence>
<protein>
    <submittedName>
        <fullName evidence="2">Os07g0696000 protein</fullName>
    </submittedName>
</protein>
<feature type="compositionally biased region" description="Polar residues" evidence="1">
    <location>
        <begin position="1"/>
        <end position="18"/>
    </location>
</feature>
<keyword evidence="3" id="KW-1185">Reference proteome</keyword>
<gene>
    <name evidence="2" type="ordered locus">Os07g0696000</name>
    <name evidence="2" type="ORF">OSNPB_070696000</name>
</gene>
<evidence type="ECO:0000313" key="2">
    <source>
        <dbReference type="EMBL" id="BAT03388.1"/>
    </source>
</evidence>
<evidence type="ECO:0000256" key="1">
    <source>
        <dbReference type="SAM" id="MobiDB-lite"/>
    </source>
</evidence>
<reference evidence="2 3" key="3">
    <citation type="journal article" date="2013" name="Rice">
        <title>Improvement of the Oryza sativa Nipponbare reference genome using next generation sequence and optical map data.</title>
        <authorList>
            <person name="Kawahara Y."/>
            <person name="de la Bastide M."/>
            <person name="Hamilton J.P."/>
            <person name="Kanamori H."/>
            <person name="McCombie W.R."/>
            <person name="Ouyang S."/>
            <person name="Schwartz D.C."/>
            <person name="Tanaka T."/>
            <person name="Wu J."/>
            <person name="Zhou S."/>
            <person name="Childs K.L."/>
            <person name="Davidson R.M."/>
            <person name="Lin H."/>
            <person name="Quesada-Ocampo L."/>
            <person name="Vaillancourt B."/>
            <person name="Sakai H."/>
            <person name="Lee S.S."/>
            <person name="Kim J."/>
            <person name="Numa H."/>
            <person name="Itoh T."/>
            <person name="Buell C.R."/>
            <person name="Matsumoto T."/>
        </authorList>
    </citation>
    <scope>NUCLEOTIDE SEQUENCE [LARGE SCALE GENOMIC DNA]</scope>
    <source>
        <strain evidence="3">cv. Nipponbare</strain>
    </source>
</reference>